<dbReference type="InterPro" id="IPR000524">
    <property type="entry name" value="Tscrpt_reg_HTH_GntR"/>
</dbReference>
<reference evidence="5" key="1">
    <citation type="submission" date="2020-05" db="EMBL/GenBank/DDBJ databases">
        <title>Identification of trans-AT polyketide cluster in two marine bacteria, producers of a novel glutaramide-containing polyketide sesbanimide D and analogs.</title>
        <authorList>
            <person name="Kacar D."/>
            <person name="Rodriguez P."/>
            <person name="Canedo L."/>
            <person name="Gonzalez E."/>
            <person name="Galan B."/>
            <person name="De La Calle F."/>
            <person name="Garcia J.L."/>
        </authorList>
    </citation>
    <scope>NUCLEOTIDE SEQUENCE</scope>
    <source>
        <strain evidence="5">PHM038</strain>
    </source>
</reference>
<keyword evidence="2" id="KW-0238">DNA-binding</keyword>
<accession>A0A926P0X9</accession>
<sequence>MQTRSKNTRVDDAYDRLKFEITHSKLPPGSQAPEPDIAERLGMSRTPVREALIRLEADGLVNLVPRRGVRVLGVTVQDLVEVYDILSALEPIAISNLAGRTIASKDLEKLEDLIRDMDLALSQNDLDGWAQAEDGFYRLLLALSENRRLEKIVLGLHDQIRRGGMVLLRLRGVPVATVQNYRDLLAAIVSGDGSGAYKQSHSCRQKTLEIFCELFRTSQLSQI</sequence>
<dbReference type="SMART" id="SM00895">
    <property type="entry name" value="FCD"/>
    <property type="match status" value="1"/>
</dbReference>
<dbReference type="Gene3D" id="1.10.10.10">
    <property type="entry name" value="Winged helix-like DNA-binding domain superfamily/Winged helix DNA-binding domain"/>
    <property type="match status" value="1"/>
</dbReference>
<dbReference type="AlphaFoldDB" id="A0A926P0X9"/>
<feature type="domain" description="HTH gntR-type" evidence="4">
    <location>
        <begin position="7"/>
        <end position="74"/>
    </location>
</feature>
<protein>
    <submittedName>
        <fullName evidence="5">GntR family transcriptional regulator</fullName>
    </submittedName>
</protein>
<dbReference type="InterPro" id="IPR011711">
    <property type="entry name" value="GntR_C"/>
</dbReference>
<dbReference type="PRINTS" id="PR00035">
    <property type="entry name" value="HTHGNTR"/>
</dbReference>
<evidence type="ECO:0000256" key="3">
    <source>
        <dbReference type="ARBA" id="ARBA00023163"/>
    </source>
</evidence>
<dbReference type="InterPro" id="IPR036390">
    <property type="entry name" value="WH_DNA-bd_sf"/>
</dbReference>
<dbReference type="Proteomes" id="UP000598467">
    <property type="component" value="Unassembled WGS sequence"/>
</dbReference>
<dbReference type="EMBL" id="JABFCZ010000014">
    <property type="protein sequence ID" value="MBD1547398.1"/>
    <property type="molecule type" value="Genomic_DNA"/>
</dbReference>
<dbReference type="Gene3D" id="1.20.120.530">
    <property type="entry name" value="GntR ligand-binding domain-like"/>
    <property type="match status" value="1"/>
</dbReference>
<dbReference type="CDD" id="cd07377">
    <property type="entry name" value="WHTH_GntR"/>
    <property type="match status" value="1"/>
</dbReference>
<evidence type="ECO:0000313" key="6">
    <source>
        <dbReference type="Proteomes" id="UP000598467"/>
    </source>
</evidence>
<comment type="caution">
    <text evidence="5">The sequence shown here is derived from an EMBL/GenBank/DDBJ whole genome shotgun (WGS) entry which is preliminary data.</text>
</comment>
<dbReference type="PROSITE" id="PS50949">
    <property type="entry name" value="HTH_GNTR"/>
    <property type="match status" value="1"/>
</dbReference>
<dbReference type="Pfam" id="PF07729">
    <property type="entry name" value="FCD"/>
    <property type="match status" value="1"/>
</dbReference>
<dbReference type="InterPro" id="IPR036388">
    <property type="entry name" value="WH-like_DNA-bd_sf"/>
</dbReference>
<proteinExistence type="predicted"/>
<gene>
    <name evidence="5" type="ORF">HK439_14110</name>
</gene>
<dbReference type="PANTHER" id="PTHR43537">
    <property type="entry name" value="TRANSCRIPTIONAL REGULATOR, GNTR FAMILY"/>
    <property type="match status" value="1"/>
</dbReference>
<evidence type="ECO:0000256" key="1">
    <source>
        <dbReference type="ARBA" id="ARBA00023015"/>
    </source>
</evidence>
<dbReference type="SUPFAM" id="SSF48008">
    <property type="entry name" value="GntR ligand-binding domain-like"/>
    <property type="match status" value="1"/>
</dbReference>
<dbReference type="SMART" id="SM00345">
    <property type="entry name" value="HTH_GNTR"/>
    <property type="match status" value="1"/>
</dbReference>
<dbReference type="GO" id="GO:0003700">
    <property type="term" value="F:DNA-binding transcription factor activity"/>
    <property type="evidence" value="ECO:0007669"/>
    <property type="project" value="InterPro"/>
</dbReference>
<keyword evidence="1" id="KW-0805">Transcription regulation</keyword>
<dbReference type="Pfam" id="PF00392">
    <property type="entry name" value="GntR"/>
    <property type="match status" value="1"/>
</dbReference>
<evidence type="ECO:0000256" key="2">
    <source>
        <dbReference type="ARBA" id="ARBA00023125"/>
    </source>
</evidence>
<organism evidence="5 6">
    <name type="scientific">Roseibium aggregatum</name>
    <dbReference type="NCBI Taxonomy" id="187304"/>
    <lineage>
        <taxon>Bacteria</taxon>
        <taxon>Pseudomonadati</taxon>
        <taxon>Pseudomonadota</taxon>
        <taxon>Alphaproteobacteria</taxon>
        <taxon>Hyphomicrobiales</taxon>
        <taxon>Stappiaceae</taxon>
        <taxon>Roseibium</taxon>
    </lineage>
</organism>
<evidence type="ECO:0000259" key="4">
    <source>
        <dbReference type="PROSITE" id="PS50949"/>
    </source>
</evidence>
<evidence type="ECO:0000313" key="5">
    <source>
        <dbReference type="EMBL" id="MBD1547398.1"/>
    </source>
</evidence>
<keyword evidence="3" id="KW-0804">Transcription</keyword>
<dbReference type="InterPro" id="IPR008920">
    <property type="entry name" value="TF_FadR/GntR_C"/>
</dbReference>
<dbReference type="SUPFAM" id="SSF46785">
    <property type="entry name" value="Winged helix' DNA-binding domain"/>
    <property type="match status" value="1"/>
</dbReference>
<dbReference type="GO" id="GO:0003677">
    <property type="term" value="F:DNA binding"/>
    <property type="evidence" value="ECO:0007669"/>
    <property type="project" value="UniProtKB-KW"/>
</dbReference>
<dbReference type="PANTHER" id="PTHR43537:SF52">
    <property type="entry name" value="FATTY ACID METABOLISM REGULATOR PROTEIN"/>
    <property type="match status" value="1"/>
</dbReference>
<name>A0A926P0X9_9HYPH</name>